<dbReference type="EMBL" id="CP086717">
    <property type="protein sequence ID" value="WOO82548.1"/>
    <property type="molecule type" value="Genomic_DNA"/>
</dbReference>
<organism evidence="2 3">
    <name type="scientific">Vanrija pseudolonga</name>
    <dbReference type="NCBI Taxonomy" id="143232"/>
    <lineage>
        <taxon>Eukaryota</taxon>
        <taxon>Fungi</taxon>
        <taxon>Dikarya</taxon>
        <taxon>Basidiomycota</taxon>
        <taxon>Agaricomycotina</taxon>
        <taxon>Tremellomycetes</taxon>
        <taxon>Trichosporonales</taxon>
        <taxon>Trichosporonaceae</taxon>
        <taxon>Vanrija</taxon>
    </lineage>
</organism>
<evidence type="ECO:0000313" key="3">
    <source>
        <dbReference type="Proteomes" id="UP000827549"/>
    </source>
</evidence>
<proteinExistence type="predicted"/>
<accession>A0AAF0Y999</accession>
<name>A0AAF0Y999_9TREE</name>
<sequence length="155" mass="15851">MPPAPMPASTPSSLPSLPASPSGLLRIPEPLLKWPDLYTQATLAAQLDAHGGITTPLSRQCITELFALVSSVFSSTFATGAQLAAARTLVDDVMARIIAAAPHPDSTPTPPTSLTSSPAASKQSFREGVPLSPPPPSAGARRSEASNQGLVSNSS</sequence>
<dbReference type="AlphaFoldDB" id="A0AAF0Y999"/>
<feature type="compositionally biased region" description="Low complexity" evidence="1">
    <location>
        <begin position="9"/>
        <end position="20"/>
    </location>
</feature>
<reference evidence="2" key="1">
    <citation type="submission" date="2023-10" db="EMBL/GenBank/DDBJ databases">
        <authorList>
            <person name="Noh H."/>
        </authorList>
    </citation>
    <scope>NUCLEOTIDE SEQUENCE</scope>
    <source>
        <strain evidence="2">DUCC4014</strain>
    </source>
</reference>
<keyword evidence="3" id="KW-1185">Reference proteome</keyword>
<feature type="compositionally biased region" description="Low complexity" evidence="1">
    <location>
        <begin position="112"/>
        <end position="130"/>
    </location>
</feature>
<protein>
    <submittedName>
        <fullName evidence="2">Uncharacterized protein</fullName>
    </submittedName>
</protein>
<feature type="region of interest" description="Disordered" evidence="1">
    <location>
        <begin position="101"/>
        <end position="155"/>
    </location>
</feature>
<evidence type="ECO:0000256" key="1">
    <source>
        <dbReference type="SAM" id="MobiDB-lite"/>
    </source>
</evidence>
<dbReference type="RefSeq" id="XP_062628580.1">
    <property type="nucleotide sequence ID" value="XM_062772596.1"/>
</dbReference>
<dbReference type="Proteomes" id="UP000827549">
    <property type="component" value="Chromosome 4"/>
</dbReference>
<gene>
    <name evidence="2" type="ORF">LOC62_04G006032</name>
</gene>
<feature type="region of interest" description="Disordered" evidence="1">
    <location>
        <begin position="1"/>
        <end position="20"/>
    </location>
</feature>
<evidence type="ECO:0000313" key="2">
    <source>
        <dbReference type="EMBL" id="WOO82548.1"/>
    </source>
</evidence>
<dbReference type="GeneID" id="87809259"/>